<dbReference type="RefSeq" id="XP_030546197.1">
    <property type="nucleotide sequence ID" value="XM_030690337.2"/>
</dbReference>
<sequence>MAMEGLRLCNSWFFMSCILLFALATGNETRTSQNKNKCTYAITIETTCTDGAETSDHVAIRFGDTNSTDIVVRRLNAKRFHTLDPLQPADSLDDVPRKPFRACAVDEFHVAGECVESAVCYLYLKLAGSDDWRPGFAKVEVLGGPHLSSEYFYFRRYLPRRVWHGSDSCEKEVTPIGIKSKRKVFATKRFVV</sequence>
<name>A0A8B8QIY6_9MYRT</name>
<keyword evidence="1" id="KW-0732">Signal</keyword>
<gene>
    <name evidence="3" type="primary">LOC115752243</name>
</gene>
<dbReference type="Pfam" id="PF06232">
    <property type="entry name" value="ATS3"/>
    <property type="match status" value="1"/>
</dbReference>
<dbReference type="InterPro" id="IPR010417">
    <property type="entry name" value="Embryo-specific_ATS3"/>
</dbReference>
<accession>A0A8B8QIY6</accession>
<dbReference type="PANTHER" id="PTHR31718:SF30">
    <property type="entry name" value="EMBRYO-SPECIFIC PROTEIN ATS3A-LIKE"/>
    <property type="match status" value="1"/>
</dbReference>
<proteinExistence type="predicted"/>
<dbReference type="Proteomes" id="UP000827889">
    <property type="component" value="Chromosome 6"/>
</dbReference>
<reference evidence="3" key="1">
    <citation type="submission" date="2025-08" db="UniProtKB">
        <authorList>
            <consortium name="RefSeq"/>
        </authorList>
    </citation>
    <scope>IDENTIFICATION</scope>
    <source>
        <tissue evidence="3">Leaf</tissue>
    </source>
</reference>
<dbReference type="KEGG" id="rarg:115752243"/>
<evidence type="ECO:0000313" key="3">
    <source>
        <dbReference type="RefSeq" id="XP_030546197.1"/>
    </source>
</evidence>
<dbReference type="SUPFAM" id="SSF49723">
    <property type="entry name" value="Lipase/lipooxygenase domain (PLAT/LH2 domain)"/>
    <property type="match status" value="1"/>
</dbReference>
<dbReference type="OrthoDB" id="1920702at2759"/>
<organism evidence="2 3">
    <name type="scientific">Rhodamnia argentea</name>
    <dbReference type="NCBI Taxonomy" id="178133"/>
    <lineage>
        <taxon>Eukaryota</taxon>
        <taxon>Viridiplantae</taxon>
        <taxon>Streptophyta</taxon>
        <taxon>Embryophyta</taxon>
        <taxon>Tracheophyta</taxon>
        <taxon>Spermatophyta</taxon>
        <taxon>Magnoliopsida</taxon>
        <taxon>eudicotyledons</taxon>
        <taxon>Gunneridae</taxon>
        <taxon>Pentapetalae</taxon>
        <taxon>rosids</taxon>
        <taxon>malvids</taxon>
        <taxon>Myrtales</taxon>
        <taxon>Myrtaceae</taxon>
        <taxon>Myrtoideae</taxon>
        <taxon>Myrteae</taxon>
        <taxon>Australasian group</taxon>
        <taxon>Rhodamnia</taxon>
    </lineage>
</organism>
<feature type="chain" id="PRO_5034989195" evidence="1">
    <location>
        <begin position="25"/>
        <end position="192"/>
    </location>
</feature>
<evidence type="ECO:0000313" key="2">
    <source>
        <dbReference type="Proteomes" id="UP000827889"/>
    </source>
</evidence>
<evidence type="ECO:0000256" key="1">
    <source>
        <dbReference type="SAM" id="SignalP"/>
    </source>
</evidence>
<dbReference type="GeneID" id="115752243"/>
<dbReference type="PANTHER" id="PTHR31718">
    <property type="entry name" value="PLAT DOMAIN-CONTAINING PROTEIN"/>
    <property type="match status" value="1"/>
</dbReference>
<keyword evidence="2" id="KW-1185">Reference proteome</keyword>
<protein>
    <submittedName>
        <fullName evidence="3">Embryo-specific protein ATS3A-like</fullName>
    </submittedName>
</protein>
<feature type="signal peptide" evidence="1">
    <location>
        <begin position="1"/>
        <end position="24"/>
    </location>
</feature>
<dbReference type="AlphaFoldDB" id="A0A8B8QIY6"/>
<dbReference type="InterPro" id="IPR036392">
    <property type="entry name" value="PLAT/LH2_dom_sf"/>
</dbReference>